<protein>
    <submittedName>
        <fullName evidence="6">Group 1 truncated hemoglobin</fullName>
    </submittedName>
</protein>
<evidence type="ECO:0000256" key="3">
    <source>
        <dbReference type="ARBA" id="ARBA00022723"/>
    </source>
</evidence>
<evidence type="ECO:0000256" key="1">
    <source>
        <dbReference type="ARBA" id="ARBA00022448"/>
    </source>
</evidence>
<organism evidence="6 7">
    <name type="scientific">Ilyomonas limi</name>
    <dbReference type="NCBI Taxonomy" id="2575867"/>
    <lineage>
        <taxon>Bacteria</taxon>
        <taxon>Pseudomonadati</taxon>
        <taxon>Bacteroidota</taxon>
        <taxon>Chitinophagia</taxon>
        <taxon>Chitinophagales</taxon>
        <taxon>Chitinophagaceae</taxon>
        <taxon>Ilyomonas</taxon>
    </lineage>
</organism>
<dbReference type="GO" id="GO:0020037">
    <property type="term" value="F:heme binding"/>
    <property type="evidence" value="ECO:0007669"/>
    <property type="project" value="InterPro"/>
</dbReference>
<keyword evidence="2 5" id="KW-0349">Heme</keyword>
<feature type="binding site" description="distal binding residue" evidence="5">
    <location>
        <position position="82"/>
    </location>
    <ligand>
        <name>heme</name>
        <dbReference type="ChEBI" id="CHEBI:30413"/>
    </ligand>
    <ligandPart>
        <name>Fe</name>
        <dbReference type="ChEBI" id="CHEBI:18248"/>
    </ligandPart>
</feature>
<dbReference type="GO" id="GO:0046872">
    <property type="term" value="F:metal ion binding"/>
    <property type="evidence" value="ECO:0007669"/>
    <property type="project" value="UniProtKB-KW"/>
</dbReference>
<dbReference type="Proteomes" id="UP000305848">
    <property type="component" value="Unassembled WGS sequence"/>
</dbReference>
<accession>A0A4U3KZ71</accession>
<dbReference type="AlphaFoldDB" id="A0A4U3KZ71"/>
<dbReference type="RefSeq" id="WP_137262061.1">
    <property type="nucleotide sequence ID" value="NZ_SZQL01000009.1"/>
</dbReference>
<reference evidence="6 7" key="1">
    <citation type="submission" date="2019-05" db="EMBL/GenBank/DDBJ databases">
        <title>Panacibacter sp. strain 17mud1-8 Genome sequencing and assembly.</title>
        <authorList>
            <person name="Chhetri G."/>
        </authorList>
    </citation>
    <scope>NUCLEOTIDE SEQUENCE [LARGE SCALE GENOMIC DNA]</scope>
    <source>
        <strain evidence="6 7">17mud1-8</strain>
    </source>
</reference>
<keyword evidence="4 5" id="KW-0408">Iron</keyword>
<dbReference type="InterPro" id="IPR001486">
    <property type="entry name" value="Hemoglobin_trunc"/>
</dbReference>
<gene>
    <name evidence="6" type="ORF">FC093_12125</name>
</gene>
<dbReference type="OrthoDB" id="9795814at2"/>
<evidence type="ECO:0000256" key="5">
    <source>
        <dbReference type="PIRSR" id="PIRSR601486-1"/>
    </source>
</evidence>
<evidence type="ECO:0000256" key="4">
    <source>
        <dbReference type="ARBA" id="ARBA00023004"/>
    </source>
</evidence>
<dbReference type="Pfam" id="PF01152">
    <property type="entry name" value="Bac_globin"/>
    <property type="match status" value="1"/>
</dbReference>
<dbReference type="Gene3D" id="1.10.490.10">
    <property type="entry name" value="Globins"/>
    <property type="match status" value="1"/>
</dbReference>
<dbReference type="CDD" id="cd00454">
    <property type="entry name" value="TrHb1_N"/>
    <property type="match status" value="1"/>
</dbReference>
<dbReference type="InterPro" id="IPR012292">
    <property type="entry name" value="Globin/Proto"/>
</dbReference>
<evidence type="ECO:0000313" key="6">
    <source>
        <dbReference type="EMBL" id="TKK67958.1"/>
    </source>
</evidence>
<proteinExistence type="predicted"/>
<evidence type="ECO:0000256" key="2">
    <source>
        <dbReference type="ARBA" id="ARBA00022617"/>
    </source>
</evidence>
<keyword evidence="1" id="KW-0813">Transport</keyword>
<dbReference type="SUPFAM" id="SSF46458">
    <property type="entry name" value="Globin-like"/>
    <property type="match status" value="1"/>
</dbReference>
<sequence>MEILTEQSLSLYERLGEAEGIRRLVEDIVEAHMNNPVIKARFLPYRDTPERMHHVKEMLVQFLCAGSGGMEKYTGRDMVETHKGMNISETEYIAAIDDIMKTLQKHNIDRDTQKDILFISYSLKNQIIRK</sequence>
<dbReference type="GO" id="GO:0019825">
    <property type="term" value="F:oxygen binding"/>
    <property type="evidence" value="ECO:0007669"/>
    <property type="project" value="InterPro"/>
</dbReference>
<evidence type="ECO:0000313" key="7">
    <source>
        <dbReference type="Proteomes" id="UP000305848"/>
    </source>
</evidence>
<keyword evidence="7" id="KW-1185">Reference proteome</keyword>
<keyword evidence="3 5" id="KW-0479">Metal-binding</keyword>
<dbReference type="InterPro" id="IPR009050">
    <property type="entry name" value="Globin-like_sf"/>
</dbReference>
<name>A0A4U3KZ71_9BACT</name>
<comment type="caution">
    <text evidence="6">The sequence shown here is derived from an EMBL/GenBank/DDBJ whole genome shotgun (WGS) entry which is preliminary data.</text>
</comment>
<dbReference type="EMBL" id="SZQL01000009">
    <property type="protein sequence ID" value="TKK67958.1"/>
    <property type="molecule type" value="Genomic_DNA"/>
</dbReference>